<dbReference type="OrthoDB" id="266518at2759"/>
<keyword evidence="8" id="KW-1185">Reference proteome</keyword>
<gene>
    <name evidence="7" type="ORF">ONB1V03_LOCUS1404</name>
</gene>
<dbReference type="Proteomes" id="UP000728032">
    <property type="component" value="Unassembled WGS sequence"/>
</dbReference>
<evidence type="ECO:0000313" key="7">
    <source>
        <dbReference type="EMBL" id="CAD7638454.1"/>
    </source>
</evidence>
<feature type="transmembrane region" description="Helical" evidence="6">
    <location>
        <begin position="210"/>
        <end position="228"/>
    </location>
</feature>
<dbReference type="GO" id="GO:0005783">
    <property type="term" value="C:endoplasmic reticulum"/>
    <property type="evidence" value="ECO:0007669"/>
    <property type="project" value="TreeGrafter"/>
</dbReference>
<evidence type="ECO:0008006" key="9">
    <source>
        <dbReference type="Google" id="ProtNLM"/>
    </source>
</evidence>
<evidence type="ECO:0000313" key="8">
    <source>
        <dbReference type="Proteomes" id="UP000728032"/>
    </source>
</evidence>
<feature type="transmembrane region" description="Helical" evidence="6">
    <location>
        <begin position="99"/>
        <end position="120"/>
    </location>
</feature>
<comment type="subcellular location">
    <subcellularLocation>
        <location evidence="1">Membrane</location>
        <topology evidence="1">Multi-pass membrane protein</topology>
    </subcellularLocation>
</comment>
<dbReference type="PANTHER" id="PTHR21389:SF0">
    <property type="entry name" value="ETOPOSIDE-INDUCED PROTEIN 2.4 HOMOLOG"/>
    <property type="match status" value="1"/>
</dbReference>
<feature type="transmembrane region" description="Helical" evidence="6">
    <location>
        <begin position="234"/>
        <end position="252"/>
    </location>
</feature>
<feature type="transmembrane region" description="Helical" evidence="6">
    <location>
        <begin position="46"/>
        <end position="79"/>
    </location>
</feature>
<dbReference type="EMBL" id="OC915063">
    <property type="protein sequence ID" value="CAD7638454.1"/>
    <property type="molecule type" value="Genomic_DNA"/>
</dbReference>
<feature type="transmembrane region" description="Helical" evidence="6">
    <location>
        <begin position="141"/>
        <end position="162"/>
    </location>
</feature>
<dbReference type="GO" id="GO:0016236">
    <property type="term" value="P:macroautophagy"/>
    <property type="evidence" value="ECO:0007669"/>
    <property type="project" value="TreeGrafter"/>
</dbReference>
<dbReference type="AlphaFoldDB" id="A0A7R9LD11"/>
<evidence type="ECO:0000256" key="6">
    <source>
        <dbReference type="SAM" id="Phobius"/>
    </source>
</evidence>
<name>A0A7R9LD11_9ACAR</name>
<dbReference type="GO" id="GO:0016020">
    <property type="term" value="C:membrane"/>
    <property type="evidence" value="ECO:0007669"/>
    <property type="project" value="UniProtKB-SubCell"/>
</dbReference>
<organism evidence="7">
    <name type="scientific">Oppiella nova</name>
    <dbReference type="NCBI Taxonomy" id="334625"/>
    <lineage>
        <taxon>Eukaryota</taxon>
        <taxon>Metazoa</taxon>
        <taxon>Ecdysozoa</taxon>
        <taxon>Arthropoda</taxon>
        <taxon>Chelicerata</taxon>
        <taxon>Arachnida</taxon>
        <taxon>Acari</taxon>
        <taxon>Acariformes</taxon>
        <taxon>Sarcoptiformes</taxon>
        <taxon>Oribatida</taxon>
        <taxon>Brachypylina</taxon>
        <taxon>Oppioidea</taxon>
        <taxon>Oppiidae</taxon>
        <taxon>Oppiella</taxon>
    </lineage>
</organism>
<comment type="similarity">
    <text evidence="2">Belongs to the EI24 family.</text>
</comment>
<dbReference type="PANTHER" id="PTHR21389">
    <property type="entry name" value="P53 INDUCED PROTEIN"/>
    <property type="match status" value="1"/>
</dbReference>
<dbReference type="EMBL" id="CAJPVJ010000238">
    <property type="protein sequence ID" value="CAG2161803.1"/>
    <property type="molecule type" value="Genomic_DNA"/>
</dbReference>
<evidence type="ECO:0000256" key="1">
    <source>
        <dbReference type="ARBA" id="ARBA00004141"/>
    </source>
</evidence>
<evidence type="ECO:0000256" key="3">
    <source>
        <dbReference type="ARBA" id="ARBA00022692"/>
    </source>
</evidence>
<reference evidence="7" key="1">
    <citation type="submission" date="2020-11" db="EMBL/GenBank/DDBJ databases">
        <authorList>
            <person name="Tran Van P."/>
        </authorList>
    </citation>
    <scope>NUCLEOTIDE SEQUENCE</scope>
</reference>
<accession>A0A7R9LD11</accession>
<keyword evidence="4 6" id="KW-1133">Transmembrane helix</keyword>
<protein>
    <recommendedName>
        <fullName evidence="9">Etoposide-induced protein 2.4</fullName>
    </recommendedName>
</protein>
<keyword evidence="3 6" id="KW-0812">Transmembrane</keyword>
<dbReference type="Pfam" id="PF07264">
    <property type="entry name" value="EI24"/>
    <property type="match status" value="1"/>
</dbReference>
<evidence type="ECO:0000256" key="2">
    <source>
        <dbReference type="ARBA" id="ARBA00010970"/>
    </source>
</evidence>
<feature type="transmembrane region" description="Helical" evidence="6">
    <location>
        <begin position="168"/>
        <end position="189"/>
    </location>
</feature>
<keyword evidence="5 6" id="KW-0472">Membrane</keyword>
<sequence length="259" mass="29981">MYRIKNVMIGVTSGAMDAILGLFAIRRVIVDERNAKNASNIMKRIFECIVLNGCVFLCSILLFNYVILGCLHSFIQFIFGSQDGVVSMTWFWLEPTLSYFFSVFWVLPLFLLSRVVNALWFQDIADNAFRGRHQNMRNIPVIIADTLFSLLTQILFLIQSMVVEFIPIPLLGQMASLFHISLLYSLYSFEYKWFNMGWELHRRLHFIENNWTYFLGFGLPLAFVTYVIPNYLLSGAIFSIFFPLFIISANEARPRVDAG</sequence>
<dbReference type="InterPro" id="IPR059112">
    <property type="entry name" value="CysZ/EI24"/>
</dbReference>
<proteinExistence type="inferred from homology"/>
<evidence type="ECO:0000256" key="4">
    <source>
        <dbReference type="ARBA" id="ARBA00022989"/>
    </source>
</evidence>
<evidence type="ECO:0000256" key="5">
    <source>
        <dbReference type="ARBA" id="ARBA00023136"/>
    </source>
</evidence>